<dbReference type="InterPro" id="IPR002669">
    <property type="entry name" value="UreD"/>
</dbReference>
<evidence type="ECO:0000313" key="3">
    <source>
        <dbReference type="EMBL" id="KAH7033224.1"/>
    </source>
</evidence>
<evidence type="ECO:0000256" key="1">
    <source>
        <dbReference type="ARBA" id="ARBA00007177"/>
    </source>
</evidence>
<dbReference type="HAMAP" id="MF_01384">
    <property type="entry name" value="UreD"/>
    <property type="match status" value="1"/>
</dbReference>
<reference evidence="3" key="1">
    <citation type="journal article" date="2021" name="Nat. Commun.">
        <title>Genetic determinants of endophytism in the Arabidopsis root mycobiome.</title>
        <authorList>
            <person name="Mesny F."/>
            <person name="Miyauchi S."/>
            <person name="Thiergart T."/>
            <person name="Pickel B."/>
            <person name="Atanasova L."/>
            <person name="Karlsson M."/>
            <person name="Huettel B."/>
            <person name="Barry K.W."/>
            <person name="Haridas S."/>
            <person name="Chen C."/>
            <person name="Bauer D."/>
            <person name="Andreopoulos W."/>
            <person name="Pangilinan J."/>
            <person name="LaButti K."/>
            <person name="Riley R."/>
            <person name="Lipzen A."/>
            <person name="Clum A."/>
            <person name="Drula E."/>
            <person name="Henrissat B."/>
            <person name="Kohler A."/>
            <person name="Grigoriev I.V."/>
            <person name="Martin F.M."/>
            <person name="Hacquard S."/>
        </authorList>
    </citation>
    <scope>NUCLEOTIDE SEQUENCE</scope>
    <source>
        <strain evidence="3">MPI-CAGE-CH-0230</strain>
    </source>
</reference>
<dbReference type="Proteomes" id="UP000756346">
    <property type="component" value="Unassembled WGS sequence"/>
</dbReference>
<keyword evidence="2" id="KW-0143">Chaperone</keyword>
<comment type="similarity">
    <text evidence="1">Belongs to the UreD family.</text>
</comment>
<dbReference type="GeneID" id="70183177"/>
<dbReference type="EMBL" id="JAGTJQ010000004">
    <property type="protein sequence ID" value="KAH7033224.1"/>
    <property type="molecule type" value="Genomic_DNA"/>
</dbReference>
<dbReference type="PANTHER" id="PTHR33643">
    <property type="entry name" value="UREASE ACCESSORY PROTEIN D"/>
    <property type="match status" value="1"/>
</dbReference>
<keyword evidence="4" id="KW-1185">Reference proteome</keyword>
<organism evidence="3 4">
    <name type="scientific">Microdochium trichocladiopsis</name>
    <dbReference type="NCBI Taxonomy" id="1682393"/>
    <lineage>
        <taxon>Eukaryota</taxon>
        <taxon>Fungi</taxon>
        <taxon>Dikarya</taxon>
        <taxon>Ascomycota</taxon>
        <taxon>Pezizomycotina</taxon>
        <taxon>Sordariomycetes</taxon>
        <taxon>Xylariomycetidae</taxon>
        <taxon>Xylariales</taxon>
        <taxon>Microdochiaceae</taxon>
        <taxon>Microdochium</taxon>
    </lineage>
</organism>
<gene>
    <name evidence="3" type="ORF">B0I36DRAFT_321005</name>
</gene>
<dbReference type="Pfam" id="PF01774">
    <property type="entry name" value="UreD"/>
    <property type="match status" value="1"/>
</dbReference>
<dbReference type="GO" id="GO:0016151">
    <property type="term" value="F:nickel cation binding"/>
    <property type="evidence" value="ECO:0007669"/>
    <property type="project" value="InterPro"/>
</dbReference>
<sequence length="337" mass="36787">MSSPFPKSSSSPGRGHITVKLLPHRISALESITYQYPLKLISPHPTSAGANQPSVLVFLLSYGGGLVGGDQVDLSVTVHEKARLSIVTQGHTKVFNSIKPEIVTRQSMTVEIRAGAALCLLPDPVQPFERSVYEQTQIFRLKGEGASLVLLDWVTQGRLARGEDWSLTHWSGRNEVWIAADDLNPTGTADGSHVPTERLLVRDSITLDGVPGPAQGQTLKNQLHGNAVIGTLVLRGPLTSALGEFFLKEFELLPRLGSRDFERKKAITTDLEHWRVRRLQHEKLNAVLWSAARVRGCVVVKFGAASVEAGREWIGAMLLHEGSVESAFGAQALMCLR</sequence>
<evidence type="ECO:0000313" key="4">
    <source>
        <dbReference type="Proteomes" id="UP000756346"/>
    </source>
</evidence>
<dbReference type="AlphaFoldDB" id="A0A9P8YBD6"/>
<comment type="caution">
    <text evidence="3">The sequence shown here is derived from an EMBL/GenBank/DDBJ whole genome shotgun (WGS) entry which is preliminary data.</text>
</comment>
<proteinExistence type="inferred from homology"/>
<accession>A0A9P8YBD6</accession>
<evidence type="ECO:0000256" key="2">
    <source>
        <dbReference type="ARBA" id="ARBA00023186"/>
    </source>
</evidence>
<name>A0A9P8YBD6_9PEZI</name>
<dbReference type="RefSeq" id="XP_046014056.1">
    <property type="nucleotide sequence ID" value="XM_046153631.1"/>
</dbReference>
<dbReference type="PANTHER" id="PTHR33643:SF1">
    <property type="entry name" value="UREASE ACCESSORY PROTEIN D"/>
    <property type="match status" value="1"/>
</dbReference>
<protein>
    <submittedName>
        <fullName evidence="3">Urease accessory protein UreD</fullName>
    </submittedName>
</protein>
<dbReference type="OrthoDB" id="5550464at2759"/>